<dbReference type="PANTHER" id="PTHR30511:SF0">
    <property type="entry name" value="ALANINE RACEMASE, CATABOLIC-RELATED"/>
    <property type="match status" value="1"/>
</dbReference>
<dbReference type="GO" id="GO:0030632">
    <property type="term" value="P:D-alanine biosynthetic process"/>
    <property type="evidence" value="ECO:0007669"/>
    <property type="project" value="UniProtKB-UniRule"/>
</dbReference>
<gene>
    <name evidence="8" type="primary">alr</name>
    <name evidence="8" type="ORF">NCTC949_00295</name>
</gene>
<comment type="similarity">
    <text evidence="4">Belongs to the alanine racemase family.</text>
</comment>
<feature type="binding site" evidence="4 6">
    <location>
        <position position="128"/>
    </location>
    <ligand>
        <name>substrate</name>
    </ligand>
</feature>
<keyword evidence="3 4" id="KW-0413">Isomerase</keyword>
<name>A0AB38VPQ3_9CORY</name>
<dbReference type="InterPro" id="IPR009006">
    <property type="entry name" value="Ala_racemase/Decarboxylase_C"/>
</dbReference>
<dbReference type="Gene3D" id="2.40.37.10">
    <property type="entry name" value="Lyase, Ornithine Decarboxylase, Chain A, domain 1"/>
    <property type="match status" value="1"/>
</dbReference>
<feature type="binding site" evidence="4 6">
    <location>
        <position position="311"/>
    </location>
    <ligand>
        <name>substrate</name>
    </ligand>
</feature>
<dbReference type="EMBL" id="LR134377">
    <property type="protein sequence ID" value="VEH04835.1"/>
    <property type="molecule type" value="Genomic_DNA"/>
</dbReference>
<evidence type="ECO:0000256" key="6">
    <source>
        <dbReference type="PIRSR" id="PIRSR600821-52"/>
    </source>
</evidence>
<dbReference type="InterPro" id="IPR011079">
    <property type="entry name" value="Ala_racemase_C"/>
</dbReference>
<protein>
    <recommendedName>
        <fullName evidence="4">Alanine racemase</fullName>
        <ecNumber evidence="4">5.1.1.1</ecNumber>
    </recommendedName>
</protein>
<feature type="active site" description="Proton acceptor; specific for D-alanine" evidence="4">
    <location>
        <position position="34"/>
    </location>
</feature>
<dbReference type="Pfam" id="PF01168">
    <property type="entry name" value="Ala_racemase_N"/>
    <property type="match status" value="1"/>
</dbReference>
<dbReference type="GO" id="GO:0009252">
    <property type="term" value="P:peptidoglycan biosynthetic process"/>
    <property type="evidence" value="ECO:0007669"/>
    <property type="project" value="TreeGrafter"/>
</dbReference>
<sequence length="373" mass="40384">MNVLETRIDLAAIAHNTTAIKQLVAPAKLMCVVKADGYNHGVEKVAPVMAEHGADEFGVATISEACQLRELGITQPILCWIWCPEENFENAILNDIALAVVSYEHALALVNQPHPVRTAIKIDTGLHRSGLDECDWIKTFELLASAAHVHVTGMFSHLAVADDPTDDYTDYQKYNFERGIALGRECGLELSNNHLANSAAMLTRPDTHYDMVRPGLSLYGLDPIAGRNELFPSASTPALSPALSWVSRVGVVKPIAAGESTSYGRSWRAPEAGFIAIIPAGYADGVPRLAQSTIEVTIGGRRYQQVGRICMDQFVISLGQNEHGVVAGDEAIIFGAGGMSADEWAARLNTINYETICLPKGRTQRVYEGDARG</sequence>
<feature type="domain" description="Alanine racemase C-terminal" evidence="7">
    <location>
        <begin position="242"/>
        <end position="368"/>
    </location>
</feature>
<keyword evidence="2 4" id="KW-0663">Pyridoxal phosphate</keyword>
<dbReference type="SMART" id="SM01005">
    <property type="entry name" value="Ala_racemase_C"/>
    <property type="match status" value="1"/>
</dbReference>
<dbReference type="Gene3D" id="3.20.20.10">
    <property type="entry name" value="Alanine racemase"/>
    <property type="match status" value="1"/>
</dbReference>
<organism evidence="8 9">
    <name type="scientific">Corynebacterium kutscheri</name>
    <dbReference type="NCBI Taxonomy" id="35755"/>
    <lineage>
        <taxon>Bacteria</taxon>
        <taxon>Bacillati</taxon>
        <taxon>Actinomycetota</taxon>
        <taxon>Actinomycetes</taxon>
        <taxon>Mycobacteriales</taxon>
        <taxon>Corynebacteriaceae</taxon>
        <taxon>Corynebacterium</taxon>
    </lineage>
</organism>
<dbReference type="AlphaFoldDB" id="A0AB38VPQ3"/>
<dbReference type="FunFam" id="3.20.20.10:FF:000002">
    <property type="entry name" value="Alanine racemase"/>
    <property type="match status" value="1"/>
</dbReference>
<comment type="pathway">
    <text evidence="4">Amino-acid biosynthesis; D-alanine biosynthesis; D-alanine from L-alanine: step 1/1.</text>
</comment>
<dbReference type="PANTHER" id="PTHR30511">
    <property type="entry name" value="ALANINE RACEMASE"/>
    <property type="match status" value="1"/>
</dbReference>
<evidence type="ECO:0000259" key="7">
    <source>
        <dbReference type="SMART" id="SM01005"/>
    </source>
</evidence>
<comment type="cofactor">
    <cofactor evidence="1 4 5">
        <name>pyridoxal 5'-phosphate</name>
        <dbReference type="ChEBI" id="CHEBI:597326"/>
    </cofactor>
</comment>
<evidence type="ECO:0000256" key="3">
    <source>
        <dbReference type="ARBA" id="ARBA00023235"/>
    </source>
</evidence>
<comment type="function">
    <text evidence="4">Catalyzes the interconversion of L-alanine and D-alanine. May also act on other amino acids.</text>
</comment>
<evidence type="ECO:0000256" key="2">
    <source>
        <dbReference type="ARBA" id="ARBA00022898"/>
    </source>
</evidence>
<evidence type="ECO:0000256" key="4">
    <source>
        <dbReference type="HAMAP-Rule" id="MF_01201"/>
    </source>
</evidence>
<feature type="active site" description="Proton acceptor; specific for L-alanine" evidence="4">
    <location>
        <position position="263"/>
    </location>
</feature>
<evidence type="ECO:0000313" key="8">
    <source>
        <dbReference type="EMBL" id="VEH04835.1"/>
    </source>
</evidence>
<dbReference type="NCBIfam" id="TIGR00492">
    <property type="entry name" value="alr"/>
    <property type="match status" value="1"/>
</dbReference>
<dbReference type="RefSeq" id="WP_126316332.1">
    <property type="nucleotide sequence ID" value="NZ_JBHOLU010000002.1"/>
</dbReference>
<comment type="catalytic activity">
    <reaction evidence="4">
        <text>L-alanine = D-alanine</text>
        <dbReference type="Rhea" id="RHEA:20249"/>
        <dbReference type="ChEBI" id="CHEBI:57416"/>
        <dbReference type="ChEBI" id="CHEBI:57972"/>
        <dbReference type="EC" id="5.1.1.1"/>
    </reaction>
</comment>
<dbReference type="SUPFAM" id="SSF51419">
    <property type="entry name" value="PLP-binding barrel"/>
    <property type="match status" value="1"/>
</dbReference>
<dbReference type="HAMAP" id="MF_01201">
    <property type="entry name" value="Ala_racemase"/>
    <property type="match status" value="1"/>
</dbReference>
<evidence type="ECO:0000313" key="9">
    <source>
        <dbReference type="Proteomes" id="UP000271380"/>
    </source>
</evidence>
<dbReference type="GO" id="GO:0008784">
    <property type="term" value="F:alanine racemase activity"/>
    <property type="evidence" value="ECO:0007669"/>
    <property type="project" value="UniProtKB-UniRule"/>
</dbReference>
<evidence type="ECO:0000256" key="1">
    <source>
        <dbReference type="ARBA" id="ARBA00001933"/>
    </source>
</evidence>
<proteinExistence type="inferred from homology"/>
<dbReference type="InterPro" id="IPR000821">
    <property type="entry name" value="Ala_racemase"/>
</dbReference>
<dbReference type="EC" id="5.1.1.1" evidence="4"/>
<dbReference type="CDD" id="cd00430">
    <property type="entry name" value="PLPDE_III_AR"/>
    <property type="match status" value="1"/>
</dbReference>
<dbReference type="GO" id="GO:0030170">
    <property type="term" value="F:pyridoxal phosphate binding"/>
    <property type="evidence" value="ECO:0007669"/>
    <property type="project" value="UniProtKB-UniRule"/>
</dbReference>
<dbReference type="Proteomes" id="UP000271380">
    <property type="component" value="Chromosome"/>
</dbReference>
<dbReference type="InterPro" id="IPR001608">
    <property type="entry name" value="Ala_racemase_N"/>
</dbReference>
<accession>A0AB38VPQ3</accession>
<reference evidence="8 9" key="1">
    <citation type="submission" date="2018-12" db="EMBL/GenBank/DDBJ databases">
        <authorList>
            <consortium name="Pathogen Informatics"/>
        </authorList>
    </citation>
    <scope>NUCLEOTIDE SEQUENCE [LARGE SCALE GENOMIC DNA]</scope>
    <source>
        <strain evidence="8 9">NCTC949</strain>
    </source>
</reference>
<dbReference type="InterPro" id="IPR029066">
    <property type="entry name" value="PLP-binding_barrel"/>
</dbReference>
<dbReference type="SUPFAM" id="SSF50621">
    <property type="entry name" value="Alanine racemase C-terminal domain-like"/>
    <property type="match status" value="1"/>
</dbReference>
<dbReference type="PRINTS" id="PR00992">
    <property type="entry name" value="ALARACEMASE"/>
</dbReference>
<dbReference type="GO" id="GO:0005829">
    <property type="term" value="C:cytosol"/>
    <property type="evidence" value="ECO:0007669"/>
    <property type="project" value="TreeGrafter"/>
</dbReference>
<feature type="modified residue" description="N6-(pyridoxal phosphate)lysine" evidence="4 5">
    <location>
        <position position="34"/>
    </location>
</feature>
<dbReference type="Pfam" id="PF00842">
    <property type="entry name" value="Ala_racemase_C"/>
    <property type="match status" value="1"/>
</dbReference>
<evidence type="ECO:0000256" key="5">
    <source>
        <dbReference type="PIRSR" id="PIRSR600821-50"/>
    </source>
</evidence>